<gene>
    <name evidence="2" type="ORF">V5E97_09490</name>
</gene>
<feature type="compositionally biased region" description="Polar residues" evidence="1">
    <location>
        <begin position="11"/>
        <end position="23"/>
    </location>
</feature>
<evidence type="ECO:0000313" key="2">
    <source>
        <dbReference type="EMBL" id="XBH06249.1"/>
    </source>
</evidence>
<dbReference type="RefSeq" id="WP_406699099.1">
    <property type="nucleotide sequence ID" value="NZ_CP155447.1"/>
</dbReference>
<name>A0AAU7CMM3_9BACT</name>
<organism evidence="2">
    <name type="scientific">Singulisphaera sp. Ch08</name>
    <dbReference type="NCBI Taxonomy" id="3120278"/>
    <lineage>
        <taxon>Bacteria</taxon>
        <taxon>Pseudomonadati</taxon>
        <taxon>Planctomycetota</taxon>
        <taxon>Planctomycetia</taxon>
        <taxon>Isosphaerales</taxon>
        <taxon>Isosphaeraceae</taxon>
        <taxon>Singulisphaera</taxon>
    </lineage>
</organism>
<dbReference type="AlphaFoldDB" id="A0AAU7CMM3"/>
<sequence length="40" mass="4228">MSRVRVPIPRSHSSVPKSMTNNDLAEAFPAGTDLSPSNGC</sequence>
<feature type="region of interest" description="Disordered" evidence="1">
    <location>
        <begin position="1"/>
        <end position="40"/>
    </location>
</feature>
<evidence type="ECO:0000256" key="1">
    <source>
        <dbReference type="SAM" id="MobiDB-lite"/>
    </source>
</evidence>
<dbReference type="EMBL" id="CP155447">
    <property type="protein sequence ID" value="XBH06249.1"/>
    <property type="molecule type" value="Genomic_DNA"/>
</dbReference>
<protein>
    <submittedName>
        <fullName evidence="2">Uncharacterized protein</fullName>
    </submittedName>
</protein>
<reference evidence="2" key="1">
    <citation type="submission" date="2024-05" db="EMBL/GenBank/DDBJ databases">
        <title>Planctomycetes of the genus Singulisphaera possess chitinolytic capabilities.</title>
        <authorList>
            <person name="Ivanova A."/>
        </authorList>
    </citation>
    <scope>NUCLEOTIDE SEQUENCE</scope>
    <source>
        <strain evidence="2">Ch08T</strain>
    </source>
</reference>
<accession>A0AAU7CMM3</accession>
<proteinExistence type="predicted"/>